<keyword evidence="2" id="KW-0805">Transcription regulation</keyword>
<dbReference type="Proteomes" id="UP001595923">
    <property type="component" value="Unassembled WGS sequence"/>
</dbReference>
<dbReference type="SUPFAM" id="SSF53850">
    <property type="entry name" value="Periplasmic binding protein-like II"/>
    <property type="match status" value="1"/>
</dbReference>
<dbReference type="RefSeq" id="WP_378573103.1">
    <property type="nucleotide sequence ID" value="NZ_JBHSFQ010000007.1"/>
</dbReference>
<dbReference type="InterPro" id="IPR000847">
    <property type="entry name" value="LysR_HTH_N"/>
</dbReference>
<dbReference type="PANTHER" id="PTHR30346">
    <property type="entry name" value="TRANSCRIPTIONAL DUAL REGULATOR HCAR-RELATED"/>
    <property type="match status" value="1"/>
</dbReference>
<dbReference type="PANTHER" id="PTHR30346:SF0">
    <property type="entry name" value="HCA OPERON TRANSCRIPTIONAL ACTIVATOR HCAR"/>
    <property type="match status" value="1"/>
</dbReference>
<comment type="similarity">
    <text evidence="1">Belongs to the LysR transcriptional regulatory family.</text>
</comment>
<evidence type="ECO:0000256" key="5">
    <source>
        <dbReference type="SAM" id="MobiDB-lite"/>
    </source>
</evidence>
<reference evidence="8" key="1">
    <citation type="journal article" date="2019" name="Int. J. Syst. Evol. Microbiol.">
        <title>The Global Catalogue of Microorganisms (GCM) 10K type strain sequencing project: providing services to taxonomists for standard genome sequencing and annotation.</title>
        <authorList>
            <consortium name="The Broad Institute Genomics Platform"/>
            <consortium name="The Broad Institute Genome Sequencing Center for Infectious Disease"/>
            <person name="Wu L."/>
            <person name="Ma J."/>
        </authorList>
    </citation>
    <scope>NUCLEOTIDE SEQUENCE [LARGE SCALE GENOMIC DNA]</scope>
    <source>
        <strain evidence="8">XZYJ18</strain>
    </source>
</reference>
<dbReference type="PROSITE" id="PS50931">
    <property type="entry name" value="HTH_LYSR"/>
    <property type="match status" value="1"/>
</dbReference>
<organism evidence="7 8">
    <name type="scientific">Nocardiopsis mangrovi</name>
    <dbReference type="NCBI Taxonomy" id="1179818"/>
    <lineage>
        <taxon>Bacteria</taxon>
        <taxon>Bacillati</taxon>
        <taxon>Actinomycetota</taxon>
        <taxon>Actinomycetes</taxon>
        <taxon>Streptosporangiales</taxon>
        <taxon>Nocardiopsidaceae</taxon>
        <taxon>Nocardiopsis</taxon>
    </lineage>
</organism>
<proteinExistence type="inferred from homology"/>
<keyword evidence="8" id="KW-1185">Reference proteome</keyword>
<evidence type="ECO:0000313" key="7">
    <source>
        <dbReference type="EMBL" id="MFC4562148.1"/>
    </source>
</evidence>
<accession>A0ABV9DVV9</accession>
<dbReference type="Pfam" id="PF00126">
    <property type="entry name" value="HTH_1"/>
    <property type="match status" value="1"/>
</dbReference>
<dbReference type="InterPro" id="IPR005119">
    <property type="entry name" value="LysR_subst-bd"/>
</dbReference>
<feature type="region of interest" description="Disordered" evidence="5">
    <location>
        <begin position="310"/>
        <end position="355"/>
    </location>
</feature>
<dbReference type="Pfam" id="PF03466">
    <property type="entry name" value="LysR_substrate"/>
    <property type="match status" value="1"/>
</dbReference>
<evidence type="ECO:0000256" key="2">
    <source>
        <dbReference type="ARBA" id="ARBA00023015"/>
    </source>
</evidence>
<dbReference type="SUPFAM" id="SSF46785">
    <property type="entry name" value="Winged helix' DNA-binding domain"/>
    <property type="match status" value="1"/>
</dbReference>
<evidence type="ECO:0000256" key="3">
    <source>
        <dbReference type="ARBA" id="ARBA00023125"/>
    </source>
</evidence>
<evidence type="ECO:0000256" key="4">
    <source>
        <dbReference type="ARBA" id="ARBA00023163"/>
    </source>
</evidence>
<dbReference type="Gene3D" id="1.10.10.10">
    <property type="entry name" value="Winged helix-like DNA-binding domain superfamily/Winged helix DNA-binding domain"/>
    <property type="match status" value="1"/>
</dbReference>
<keyword evidence="4" id="KW-0804">Transcription</keyword>
<gene>
    <name evidence="7" type="ORF">ACFO4E_09795</name>
</gene>
<comment type="caution">
    <text evidence="7">The sequence shown here is derived from an EMBL/GenBank/DDBJ whole genome shotgun (WGS) entry which is preliminary data.</text>
</comment>
<dbReference type="InterPro" id="IPR036388">
    <property type="entry name" value="WH-like_DNA-bd_sf"/>
</dbReference>
<dbReference type="PRINTS" id="PR00039">
    <property type="entry name" value="HTHLYSR"/>
</dbReference>
<feature type="region of interest" description="Disordered" evidence="5">
    <location>
        <begin position="193"/>
        <end position="229"/>
    </location>
</feature>
<dbReference type="EMBL" id="JBHSFQ010000007">
    <property type="protein sequence ID" value="MFC4562148.1"/>
    <property type="molecule type" value="Genomic_DNA"/>
</dbReference>
<evidence type="ECO:0000259" key="6">
    <source>
        <dbReference type="PROSITE" id="PS50931"/>
    </source>
</evidence>
<dbReference type="InterPro" id="IPR036390">
    <property type="entry name" value="WH_DNA-bd_sf"/>
</dbReference>
<sequence length="355" mass="37431">MGDLQIRQLRYFVAVAEELHFGRAAKRLDMAQPPLSRAIRELERGLGVPLLERTTRHVTLTPAGEVLLRDARSILDTVAAAARRAQHAGRPAPRLRLALKADYDGGLLPQILAAYRSEAAVPVELVLGGKGEQLPALCSGLADIALLPLPFDDTDLDVEPLLTEPRLVALATTDPLAARPGLRLADLAGRVLPNGTPAEREGLPPSMPTGGNGGADREPRTGTVHAPPAGTRPRLLDLAQIFSLIEVGSIIWFPPASVARRHPRPGIVYRTVDDLRPLTLALAWPQESRSPATAALVRAACAVAGAAYPAGPLTGDDAPGPGPVQRRQAGAPAGIVSRGGPPKQLDPSSEPKPRP</sequence>
<keyword evidence="3" id="KW-0238">DNA-binding</keyword>
<evidence type="ECO:0000313" key="8">
    <source>
        <dbReference type="Proteomes" id="UP001595923"/>
    </source>
</evidence>
<dbReference type="Gene3D" id="3.40.190.10">
    <property type="entry name" value="Periplasmic binding protein-like II"/>
    <property type="match status" value="2"/>
</dbReference>
<evidence type="ECO:0000256" key="1">
    <source>
        <dbReference type="ARBA" id="ARBA00009437"/>
    </source>
</evidence>
<name>A0ABV9DVV9_9ACTN</name>
<feature type="domain" description="HTH lysR-type" evidence="6">
    <location>
        <begin position="4"/>
        <end position="61"/>
    </location>
</feature>
<protein>
    <submittedName>
        <fullName evidence="7">LysR family transcriptional regulator</fullName>
    </submittedName>
</protein>